<evidence type="ECO:0000313" key="3">
    <source>
        <dbReference type="Proteomes" id="UP001247805"/>
    </source>
</evidence>
<accession>A0ABU3SVR9</accession>
<keyword evidence="3" id="KW-1185">Reference proteome</keyword>
<organism evidence="2 3">
    <name type="scientific">Paraglaciecola aquimarina</name>
    <dbReference type="NCBI Taxonomy" id="1235557"/>
    <lineage>
        <taxon>Bacteria</taxon>
        <taxon>Pseudomonadati</taxon>
        <taxon>Pseudomonadota</taxon>
        <taxon>Gammaproteobacteria</taxon>
        <taxon>Alteromonadales</taxon>
        <taxon>Alteromonadaceae</taxon>
        <taxon>Paraglaciecola</taxon>
    </lineage>
</organism>
<keyword evidence="1" id="KW-0472">Membrane</keyword>
<dbReference type="EMBL" id="JAWDIO010000002">
    <property type="protein sequence ID" value="MDU0354118.1"/>
    <property type="molecule type" value="Genomic_DNA"/>
</dbReference>
<gene>
    <name evidence="2" type="ORF">RS130_09380</name>
</gene>
<protein>
    <submittedName>
        <fullName evidence="2">Uncharacterized protein</fullName>
    </submittedName>
</protein>
<sequence>MWDEYVLYAVFLGQILVLSFYFPNKILGLINKTIAQHPSSEYPKLYPVDVKVIQGKLKLFGLFNMLVVALGLAVLLFSIIYNSKELGVG</sequence>
<feature type="transmembrane region" description="Helical" evidence="1">
    <location>
        <begin position="6"/>
        <end position="22"/>
    </location>
</feature>
<comment type="caution">
    <text evidence="2">The sequence shown here is derived from an EMBL/GenBank/DDBJ whole genome shotgun (WGS) entry which is preliminary data.</text>
</comment>
<feature type="transmembrane region" description="Helical" evidence="1">
    <location>
        <begin position="59"/>
        <end position="81"/>
    </location>
</feature>
<proteinExistence type="predicted"/>
<dbReference type="Proteomes" id="UP001247805">
    <property type="component" value="Unassembled WGS sequence"/>
</dbReference>
<name>A0ABU3SVR9_9ALTE</name>
<keyword evidence="1" id="KW-1133">Transmembrane helix</keyword>
<evidence type="ECO:0000256" key="1">
    <source>
        <dbReference type="SAM" id="Phobius"/>
    </source>
</evidence>
<keyword evidence="1" id="KW-0812">Transmembrane</keyword>
<evidence type="ECO:0000313" key="2">
    <source>
        <dbReference type="EMBL" id="MDU0354118.1"/>
    </source>
</evidence>
<dbReference type="RefSeq" id="WP_316025739.1">
    <property type="nucleotide sequence ID" value="NZ_JAWDIO010000002.1"/>
</dbReference>
<reference evidence="2 3" key="1">
    <citation type="submission" date="2023-10" db="EMBL/GenBank/DDBJ databases">
        <title>Glaciecola aquimarina strain GGW-M5 nov., isolated from a coastal seawater.</title>
        <authorList>
            <person name="Bayburt H."/>
            <person name="Kim J.M."/>
            <person name="Choi B.J."/>
            <person name="Jeon C.O."/>
        </authorList>
    </citation>
    <scope>NUCLEOTIDE SEQUENCE [LARGE SCALE GENOMIC DNA]</scope>
    <source>
        <strain evidence="2 3">KCTC 32108</strain>
    </source>
</reference>